<feature type="compositionally biased region" description="Basic and acidic residues" evidence="1">
    <location>
        <begin position="1"/>
        <end position="12"/>
    </location>
</feature>
<feature type="region of interest" description="Disordered" evidence="1">
    <location>
        <begin position="1"/>
        <end position="141"/>
    </location>
</feature>
<reference evidence="2 3" key="1">
    <citation type="submission" date="2015-07" db="EMBL/GenBank/DDBJ databases">
        <title>Draft Genome Sequence of Malassezia furfur CBS1878 and Malassezia pachydermatis CBS1879.</title>
        <authorList>
            <person name="Triana S."/>
            <person name="Ohm R."/>
            <person name="Gonzalez A."/>
            <person name="DeCock H."/>
            <person name="Restrepo S."/>
            <person name="Celis A."/>
        </authorList>
    </citation>
    <scope>NUCLEOTIDE SEQUENCE [LARGE SCALE GENOMIC DNA]</scope>
    <source>
        <strain evidence="2 3">CBS 1879</strain>
    </source>
</reference>
<organism evidence="2 3">
    <name type="scientific">Malassezia pachydermatis</name>
    <dbReference type="NCBI Taxonomy" id="77020"/>
    <lineage>
        <taxon>Eukaryota</taxon>
        <taxon>Fungi</taxon>
        <taxon>Dikarya</taxon>
        <taxon>Basidiomycota</taxon>
        <taxon>Ustilaginomycotina</taxon>
        <taxon>Malasseziomycetes</taxon>
        <taxon>Malasseziales</taxon>
        <taxon>Malasseziaceae</taxon>
        <taxon>Malassezia</taxon>
    </lineage>
</organism>
<feature type="region of interest" description="Disordered" evidence="1">
    <location>
        <begin position="458"/>
        <end position="491"/>
    </location>
</feature>
<evidence type="ECO:0000313" key="2">
    <source>
        <dbReference type="EMBL" id="KOS14030.1"/>
    </source>
</evidence>
<feature type="compositionally biased region" description="Basic residues" evidence="1">
    <location>
        <begin position="13"/>
        <end position="24"/>
    </location>
</feature>
<evidence type="ECO:0000256" key="1">
    <source>
        <dbReference type="SAM" id="MobiDB-lite"/>
    </source>
</evidence>
<dbReference type="OrthoDB" id="10255630at2759"/>
<dbReference type="AlphaFoldDB" id="A0A0M8MUG8"/>
<dbReference type="RefSeq" id="XP_017991662.1">
    <property type="nucleotide sequence ID" value="XM_018138330.1"/>
</dbReference>
<dbReference type="Proteomes" id="UP000037751">
    <property type="component" value="Unassembled WGS sequence"/>
</dbReference>
<gene>
    <name evidence="2" type="ORF">Malapachy_3871</name>
</gene>
<name>A0A0M8MUG8_9BASI</name>
<dbReference type="GeneID" id="28730206"/>
<sequence length="618" mass="67506">MDERAAKAERARKQLRRHREAQRRKREEEEVAAAAATAATSVVSAPAATETEQANDVPPLPPTETTAEDEPSTQAYASDLWSSYQDTHTTETWSFDQLDPADPSDDPDTVPAVAITQAAPPKPPTDEQTEAPAANELFSADTYEWDVGEDASAAAPSTSTATEMPDENPVLWLGATPTRAHTSQAHFMTNLYAPSPKRASSINNFAEDFEKHMHMQSSENLVPEEPAASSLFDTGDEAYSEHATVYEYTPKQGFDETNAYGFTEPSEYDAYYDQAGHEYDYDPAAYEAYPADAEDPGYAYPTEEEYTYEAAPPTEEAASVEQAYTYDDGPPAEEAALVDEAYAYDEGPPAEEAEPVEEAYAYDAAASTKEAEPVEPEAAPMTYDVPPVEEEAAPTTDPYAPPQERTHDDAVLPAENLFEASGATSEAFALDDPEASEALPGMEQEDAGPTSWTLPKAEAEAGADTTVHEHDDMPGTEMSPIPEEPADTSKEVRCAELEEENAQLRARVQALTEQVARMERDFATTLDQLVHDHDQKMAAMRQERAAATAEAARLPSKVLPRVHKRSATTTLSIVQDQTHRRVASAVHEAHEAHRAHPNQFSQDALLFCSCCRGDFIVV</sequence>
<dbReference type="EMBL" id="LGAV01000004">
    <property type="protein sequence ID" value="KOS14030.1"/>
    <property type="molecule type" value="Genomic_DNA"/>
</dbReference>
<keyword evidence="3" id="KW-1185">Reference proteome</keyword>
<dbReference type="STRING" id="77020.A0A0M8MUG8"/>
<protein>
    <submittedName>
        <fullName evidence="2">Uncharacterized protein</fullName>
    </submittedName>
</protein>
<accession>A0A0M8MUG8</accession>
<feature type="compositionally biased region" description="Low complexity" evidence="1">
    <location>
        <begin position="32"/>
        <end position="51"/>
    </location>
</feature>
<dbReference type="VEuPathDB" id="FungiDB:Malapachy_3871"/>
<comment type="caution">
    <text evidence="2">The sequence shown here is derived from an EMBL/GenBank/DDBJ whole genome shotgun (WGS) entry which is preliminary data.</text>
</comment>
<proteinExistence type="predicted"/>
<evidence type="ECO:0000313" key="3">
    <source>
        <dbReference type="Proteomes" id="UP000037751"/>
    </source>
</evidence>
<feature type="compositionally biased region" description="Polar residues" evidence="1">
    <location>
        <begin position="72"/>
        <end position="95"/>
    </location>
</feature>